<organism evidence="4 5">
    <name type="scientific">Neobacillus novalis</name>
    <dbReference type="NCBI Taxonomy" id="220687"/>
    <lineage>
        <taxon>Bacteria</taxon>
        <taxon>Bacillati</taxon>
        <taxon>Bacillota</taxon>
        <taxon>Bacilli</taxon>
        <taxon>Bacillales</taxon>
        <taxon>Bacillaceae</taxon>
        <taxon>Neobacillus</taxon>
    </lineage>
</organism>
<dbReference type="Proteomes" id="UP001178288">
    <property type="component" value="Chromosome"/>
</dbReference>
<dbReference type="PANTHER" id="PTHR30535">
    <property type="entry name" value="VITAMIN B12-BINDING PROTEIN"/>
    <property type="match status" value="1"/>
</dbReference>
<evidence type="ECO:0000313" key="4">
    <source>
        <dbReference type="EMBL" id="WHY86997.1"/>
    </source>
</evidence>
<dbReference type="InterPro" id="IPR050902">
    <property type="entry name" value="ABC_Transporter_SBP"/>
</dbReference>
<dbReference type="Gene3D" id="1.20.58.2180">
    <property type="match status" value="1"/>
</dbReference>
<evidence type="ECO:0000259" key="3">
    <source>
        <dbReference type="PROSITE" id="PS50983"/>
    </source>
</evidence>
<dbReference type="Pfam" id="PF01497">
    <property type="entry name" value="Peripla_BP_2"/>
    <property type="match status" value="1"/>
</dbReference>
<feature type="domain" description="Fe/B12 periplasmic-binding" evidence="3">
    <location>
        <begin position="48"/>
        <end position="312"/>
    </location>
</feature>
<evidence type="ECO:0000313" key="5">
    <source>
        <dbReference type="Proteomes" id="UP001178288"/>
    </source>
</evidence>
<name>A0AA95SBL3_9BACI</name>
<evidence type="ECO:0000256" key="1">
    <source>
        <dbReference type="ARBA" id="ARBA00008814"/>
    </source>
</evidence>
<keyword evidence="5" id="KW-1185">Reference proteome</keyword>
<dbReference type="RefSeq" id="WP_283935902.1">
    <property type="nucleotide sequence ID" value="NZ_CP126114.1"/>
</dbReference>
<dbReference type="AlphaFoldDB" id="A0AA95SBL3"/>
<sequence>MLLLIALTGCSLNSNAAITNTTISNDNSKITVIDYMGREVAVPKKVDRIACLYAYTGHVVTMLGEGNKMVAVNNGLKRDTLLLDMIPAINDASVTNRGDKINIEELANTKPDLIFIQASTAKDEGEVRKLDELKIPYLVVNFNSIKEQQQSITMIGQALGKSEKAEKFNRFYNEIIAEVSEKVKDIPVKDRVRVYHSVMEATRTDPADSLPAEWIKVAGGVNVSVGENLRLIEKKYFASLEQILLWDPDVILVNQDGVADYILESSQWQTLKSVKTKKVYQLPNGVSRWGHPGGLETPLAILWTAKTLYPNKFADTNMEEITAKFYQEFFDYKLTPDLLEKILSGKDMRTPKGN</sequence>
<dbReference type="EMBL" id="CP126114">
    <property type="protein sequence ID" value="WHY86997.1"/>
    <property type="molecule type" value="Genomic_DNA"/>
</dbReference>
<dbReference type="Gene3D" id="3.40.50.1980">
    <property type="entry name" value="Nitrogenase molybdenum iron protein domain"/>
    <property type="match status" value="2"/>
</dbReference>
<feature type="chain" id="PRO_5041680302" evidence="2">
    <location>
        <begin position="17"/>
        <end position="354"/>
    </location>
</feature>
<dbReference type="KEGG" id="nnv:QNH39_03795"/>
<gene>
    <name evidence="4" type="ORF">QNH39_03795</name>
</gene>
<protein>
    <submittedName>
        <fullName evidence="4">ABC transporter substrate-binding protein</fullName>
    </submittedName>
</protein>
<dbReference type="PANTHER" id="PTHR30535:SF34">
    <property type="entry name" value="MOLYBDATE-BINDING PROTEIN MOLA"/>
    <property type="match status" value="1"/>
</dbReference>
<proteinExistence type="inferred from homology"/>
<dbReference type="InterPro" id="IPR002491">
    <property type="entry name" value="ABC_transptr_periplasmic_BD"/>
</dbReference>
<accession>A0AA95SBL3</accession>
<dbReference type="SUPFAM" id="SSF53807">
    <property type="entry name" value="Helical backbone' metal receptor"/>
    <property type="match status" value="1"/>
</dbReference>
<reference evidence="4" key="1">
    <citation type="submission" date="2023-05" db="EMBL/GenBank/DDBJ databases">
        <title>Comparative genomics of Bacillaceae isolates and their secondary metabolite potential.</title>
        <authorList>
            <person name="Song L."/>
            <person name="Nielsen L.J."/>
            <person name="Mohite O."/>
            <person name="Xu X."/>
            <person name="Weber T."/>
            <person name="Kovacs A.T."/>
        </authorList>
    </citation>
    <scope>NUCLEOTIDE SEQUENCE</scope>
    <source>
        <strain evidence="4">XLM17</strain>
    </source>
</reference>
<keyword evidence="2" id="KW-0732">Signal</keyword>
<evidence type="ECO:0000256" key="2">
    <source>
        <dbReference type="SAM" id="SignalP"/>
    </source>
</evidence>
<feature type="signal peptide" evidence="2">
    <location>
        <begin position="1"/>
        <end position="16"/>
    </location>
</feature>
<comment type="similarity">
    <text evidence="1">Belongs to the bacterial solute-binding protein 8 family.</text>
</comment>
<dbReference type="PROSITE" id="PS50983">
    <property type="entry name" value="FE_B12_PBP"/>
    <property type="match status" value="1"/>
</dbReference>